<protein>
    <submittedName>
        <fullName evidence="1">Uncharacterized protein</fullName>
    </submittedName>
</protein>
<sequence length="134" mass="15524">MNKLILECPILYGRVRRQLENNSTPTVRRPSVARLSACNPAQWWQLLGDDNQRQLSLKDNHRHHHFFFITSKPTKHLFTLSTVRQGDFVFHVVDFKIFKSTNQHTTPKIQTKQQLQLVAGNGCALDKLLLNDCC</sequence>
<gene>
    <name evidence="1" type="ORF">T11_3405</name>
</gene>
<dbReference type="EMBL" id="JYDP01000016">
    <property type="protein sequence ID" value="KRZ15649.1"/>
    <property type="molecule type" value="Genomic_DNA"/>
</dbReference>
<name>A0A0V1HYV4_9BILA</name>
<dbReference type="Proteomes" id="UP000055024">
    <property type="component" value="Unassembled WGS sequence"/>
</dbReference>
<accession>A0A0V1HYV4</accession>
<reference evidence="1 2" key="1">
    <citation type="submission" date="2015-01" db="EMBL/GenBank/DDBJ databases">
        <title>Evolution of Trichinella species and genotypes.</title>
        <authorList>
            <person name="Korhonen P.K."/>
            <person name="Edoardo P."/>
            <person name="Giuseppe L.R."/>
            <person name="Gasser R.B."/>
        </authorList>
    </citation>
    <scope>NUCLEOTIDE SEQUENCE [LARGE SCALE GENOMIC DNA]</scope>
    <source>
        <strain evidence="1">ISS1029</strain>
    </source>
</reference>
<evidence type="ECO:0000313" key="2">
    <source>
        <dbReference type="Proteomes" id="UP000055024"/>
    </source>
</evidence>
<dbReference type="AlphaFoldDB" id="A0A0V1HYV4"/>
<comment type="caution">
    <text evidence="1">The sequence shown here is derived from an EMBL/GenBank/DDBJ whole genome shotgun (WGS) entry which is preliminary data.</text>
</comment>
<organism evidence="1 2">
    <name type="scientific">Trichinella zimbabwensis</name>
    <dbReference type="NCBI Taxonomy" id="268475"/>
    <lineage>
        <taxon>Eukaryota</taxon>
        <taxon>Metazoa</taxon>
        <taxon>Ecdysozoa</taxon>
        <taxon>Nematoda</taxon>
        <taxon>Enoplea</taxon>
        <taxon>Dorylaimia</taxon>
        <taxon>Trichinellida</taxon>
        <taxon>Trichinellidae</taxon>
        <taxon>Trichinella</taxon>
    </lineage>
</organism>
<evidence type="ECO:0000313" key="1">
    <source>
        <dbReference type="EMBL" id="KRZ15649.1"/>
    </source>
</evidence>
<proteinExistence type="predicted"/>
<keyword evidence="2" id="KW-1185">Reference proteome</keyword>